<sequence length="260" mass="27178">MFAYFLVSLVALTFAAPNTSQQGCWLQAYGRGVGVPISTCPSGQVDDAGLCYTPCKDGYKGVATVCWESCPNGFTDVGVTCQKPAAYGRGAGYVSSDACAKNNAQGCEQYGALYYPKCAENFHAVGCCVCSPDCPNGMSDAGADCTKNTYDRGVGKPLGCAAGLVEDASLCYTPCQSPYNGVGPVCWTSCPPNFQSCGALCLPQGQCVDKIFKTAEDVAGYIEALTQAITDKDPTQAAEATKEAIEKLAGDLDYPLCYAK</sequence>
<proteinExistence type="predicted"/>
<dbReference type="Proteomes" id="UP000887540">
    <property type="component" value="Unplaced"/>
</dbReference>
<organism evidence="2 3">
    <name type="scientific">Acrobeloides nanus</name>
    <dbReference type="NCBI Taxonomy" id="290746"/>
    <lineage>
        <taxon>Eukaryota</taxon>
        <taxon>Metazoa</taxon>
        <taxon>Ecdysozoa</taxon>
        <taxon>Nematoda</taxon>
        <taxon>Chromadorea</taxon>
        <taxon>Rhabditida</taxon>
        <taxon>Tylenchina</taxon>
        <taxon>Cephalobomorpha</taxon>
        <taxon>Cephaloboidea</taxon>
        <taxon>Cephalobidae</taxon>
        <taxon>Acrobeloides</taxon>
    </lineage>
</organism>
<evidence type="ECO:0000256" key="1">
    <source>
        <dbReference type="SAM" id="SignalP"/>
    </source>
</evidence>
<feature type="signal peptide" evidence="1">
    <location>
        <begin position="1"/>
        <end position="15"/>
    </location>
</feature>
<accession>A0A914DVZ4</accession>
<protein>
    <submittedName>
        <fullName evidence="3">Uncharacterized protein</fullName>
    </submittedName>
</protein>
<dbReference type="PANTHER" id="PTHR34859">
    <property type="entry name" value="UNNAMED PRODUCT"/>
    <property type="match status" value="1"/>
</dbReference>
<dbReference type="WBParaSite" id="ACRNAN_scaffold4068.g28631.t1">
    <property type="protein sequence ID" value="ACRNAN_scaffold4068.g28631.t1"/>
    <property type="gene ID" value="ACRNAN_scaffold4068.g28631"/>
</dbReference>
<keyword evidence="2" id="KW-1185">Reference proteome</keyword>
<reference evidence="3" key="1">
    <citation type="submission" date="2022-11" db="UniProtKB">
        <authorList>
            <consortium name="WormBaseParasite"/>
        </authorList>
    </citation>
    <scope>IDENTIFICATION</scope>
</reference>
<feature type="chain" id="PRO_5037148126" evidence="1">
    <location>
        <begin position="16"/>
        <end position="260"/>
    </location>
</feature>
<dbReference type="PANTHER" id="PTHR34859:SF2">
    <property type="entry name" value="LYSM DOMAIN-CONTAINING PROTEIN"/>
    <property type="match status" value="1"/>
</dbReference>
<evidence type="ECO:0000313" key="2">
    <source>
        <dbReference type="Proteomes" id="UP000887540"/>
    </source>
</evidence>
<dbReference type="AlphaFoldDB" id="A0A914DVZ4"/>
<keyword evidence="1" id="KW-0732">Signal</keyword>
<evidence type="ECO:0000313" key="3">
    <source>
        <dbReference type="WBParaSite" id="ACRNAN_scaffold4068.g28631.t1"/>
    </source>
</evidence>
<name>A0A914DVZ4_9BILA</name>